<sequence>MLLKSKAPASLWTSPISTAFWGFAVLYLAALVYVRHVTYLDPGSWFFNRTLAYTRQYSEVRRQQADEYIRAATKSTFPVLSRNQSTSPDLCVGVAGLLKDPAQYLETSIGSLLEGLSGYERDRLHLSVYMTHRRWHESESEIPPHFKPWISKLADDVQQYWLHDDKHETHTVHESMSSGRPYYTDLMKLCYASGASYMAILEGETVAMDGWFHRTMEAIDQAEALSTDHDFKISLFYPEVHLPQWQPEATLRSFIISSTVVVAAFATALFVIRLSSSRLKPHLTMRVILTVSCICVPALIALAISAGRSIYRPLPIGLNRLETHHSNSQAYVFPRQLAKNIIEWNKDGHALGASEVVNGRENELVWTLNPSVIQHVGRKSLKTEYFALADKNDRATAEQLFNFAFELNDADELRKEHLKALGQEAEKI</sequence>
<comment type="caution">
    <text evidence="2">The sequence shown here is derived from an EMBL/GenBank/DDBJ whole genome shotgun (WGS) entry which is preliminary data.</text>
</comment>
<dbReference type="InterPro" id="IPR029675">
    <property type="entry name" value="PGAP4"/>
</dbReference>
<keyword evidence="1" id="KW-0472">Membrane</keyword>
<proteinExistence type="predicted"/>
<evidence type="ECO:0000313" key="2">
    <source>
        <dbReference type="EMBL" id="KAK4495944.1"/>
    </source>
</evidence>
<feature type="transmembrane region" description="Helical" evidence="1">
    <location>
        <begin position="12"/>
        <end position="34"/>
    </location>
</feature>
<dbReference type="Proteomes" id="UP001305779">
    <property type="component" value="Unassembled WGS sequence"/>
</dbReference>
<keyword evidence="3" id="KW-1185">Reference proteome</keyword>
<evidence type="ECO:0000256" key="1">
    <source>
        <dbReference type="SAM" id="Phobius"/>
    </source>
</evidence>
<evidence type="ECO:0008006" key="4">
    <source>
        <dbReference type="Google" id="ProtNLM"/>
    </source>
</evidence>
<dbReference type="PANTHER" id="PTHR31410:SF1">
    <property type="entry name" value="POST-GPI ATTACHMENT TO PROTEINS FACTOR 4"/>
    <property type="match status" value="1"/>
</dbReference>
<feature type="transmembrane region" description="Helical" evidence="1">
    <location>
        <begin position="254"/>
        <end position="275"/>
    </location>
</feature>
<name>A0ABR0E3P2_ZASCE</name>
<keyword evidence="1" id="KW-1133">Transmembrane helix</keyword>
<keyword evidence="1" id="KW-0812">Transmembrane</keyword>
<feature type="transmembrane region" description="Helical" evidence="1">
    <location>
        <begin position="287"/>
        <end position="311"/>
    </location>
</feature>
<dbReference type="EMBL" id="JAXOVC010000011">
    <property type="protein sequence ID" value="KAK4495944.1"/>
    <property type="molecule type" value="Genomic_DNA"/>
</dbReference>
<gene>
    <name evidence="2" type="ORF">PRZ48_013212</name>
</gene>
<accession>A0ABR0E3P2</accession>
<organism evidence="2 3">
    <name type="scientific">Zasmidium cellare</name>
    <name type="common">Wine cellar mold</name>
    <name type="synonym">Racodium cellare</name>
    <dbReference type="NCBI Taxonomy" id="395010"/>
    <lineage>
        <taxon>Eukaryota</taxon>
        <taxon>Fungi</taxon>
        <taxon>Dikarya</taxon>
        <taxon>Ascomycota</taxon>
        <taxon>Pezizomycotina</taxon>
        <taxon>Dothideomycetes</taxon>
        <taxon>Dothideomycetidae</taxon>
        <taxon>Mycosphaerellales</taxon>
        <taxon>Mycosphaerellaceae</taxon>
        <taxon>Zasmidium</taxon>
    </lineage>
</organism>
<evidence type="ECO:0000313" key="3">
    <source>
        <dbReference type="Proteomes" id="UP001305779"/>
    </source>
</evidence>
<reference evidence="2 3" key="1">
    <citation type="journal article" date="2023" name="G3 (Bethesda)">
        <title>A chromosome-level genome assembly of Zasmidium syzygii isolated from banana leaves.</title>
        <authorList>
            <person name="van Westerhoven A.C."/>
            <person name="Mehrabi R."/>
            <person name="Talebi R."/>
            <person name="Steentjes M.B.F."/>
            <person name="Corcolon B."/>
            <person name="Chong P.A."/>
            <person name="Kema G.H.J."/>
            <person name="Seidl M.F."/>
        </authorList>
    </citation>
    <scope>NUCLEOTIDE SEQUENCE [LARGE SCALE GENOMIC DNA]</scope>
    <source>
        <strain evidence="2 3">P124</strain>
    </source>
</reference>
<dbReference type="PANTHER" id="PTHR31410">
    <property type="entry name" value="TRANSMEMBRANE PROTEIN 246"/>
    <property type="match status" value="1"/>
</dbReference>
<protein>
    <recommendedName>
        <fullName evidence="4">Integral membrane protein</fullName>
    </recommendedName>
</protein>